<dbReference type="SUPFAM" id="SSF53448">
    <property type="entry name" value="Nucleotide-diphospho-sugar transferases"/>
    <property type="match status" value="1"/>
</dbReference>
<feature type="region of interest" description="Pyrophosphorylase" evidence="18">
    <location>
        <begin position="1"/>
        <end position="236"/>
    </location>
</feature>
<comment type="subunit">
    <text evidence="18">Homotrimer.</text>
</comment>
<evidence type="ECO:0000256" key="6">
    <source>
        <dbReference type="ARBA" id="ARBA00022695"/>
    </source>
</evidence>
<comment type="similarity">
    <text evidence="3 18">In the N-terminal section; belongs to the N-acetylglucosamine-1-phosphate uridyltransferase family.</text>
</comment>
<feature type="binding site" evidence="18">
    <location>
        <position position="323"/>
    </location>
    <ligand>
        <name>UDP-N-acetyl-alpha-D-glucosamine</name>
        <dbReference type="ChEBI" id="CHEBI:57705"/>
    </ligand>
</feature>
<feature type="binding site" evidence="18">
    <location>
        <position position="356"/>
    </location>
    <ligand>
        <name>UDP-N-acetyl-alpha-D-glucosamine</name>
        <dbReference type="ChEBI" id="CHEBI:57705"/>
    </ligand>
</feature>
<keyword evidence="8 18" id="KW-0677">Repeat</keyword>
<keyword evidence="14 18" id="KW-0961">Cell wall biogenesis/degradation</keyword>
<evidence type="ECO:0000256" key="2">
    <source>
        <dbReference type="ARBA" id="ARBA00007707"/>
    </source>
</evidence>
<dbReference type="EC" id="2.7.7.23" evidence="18"/>
<keyword evidence="4 18" id="KW-0963">Cytoplasm</keyword>
<dbReference type="InterPro" id="IPR005882">
    <property type="entry name" value="Bifunctional_GlmU"/>
</dbReference>
<evidence type="ECO:0000313" key="20">
    <source>
        <dbReference type="EMBL" id="APH54536.1"/>
    </source>
</evidence>
<dbReference type="GO" id="GO:0009252">
    <property type="term" value="P:peptidoglycan biosynthetic process"/>
    <property type="evidence" value="ECO:0007669"/>
    <property type="project" value="UniProtKB-UniRule"/>
</dbReference>
<feature type="binding site" evidence="18">
    <location>
        <position position="430"/>
    </location>
    <ligand>
        <name>acetyl-CoA</name>
        <dbReference type="ChEBI" id="CHEBI:57288"/>
    </ligand>
</feature>
<dbReference type="GO" id="GO:0000287">
    <property type="term" value="F:magnesium ion binding"/>
    <property type="evidence" value="ECO:0007669"/>
    <property type="project" value="UniProtKB-UniRule"/>
</dbReference>
<dbReference type="Proteomes" id="UP000182373">
    <property type="component" value="Chromosome"/>
</dbReference>
<feature type="binding site" evidence="18">
    <location>
        <position position="395"/>
    </location>
    <ligand>
        <name>acetyl-CoA</name>
        <dbReference type="ChEBI" id="CHEBI:57288"/>
    </ligand>
</feature>
<keyword evidence="11 18" id="KW-0573">Peptidoglycan synthesis</keyword>
<dbReference type="GO" id="GO:0000902">
    <property type="term" value="P:cell morphogenesis"/>
    <property type="evidence" value="ECO:0007669"/>
    <property type="project" value="UniProtKB-UniRule"/>
</dbReference>
<feature type="binding site" evidence="18">
    <location>
        <position position="79"/>
    </location>
    <ligand>
        <name>UDP-N-acetyl-alpha-D-glucosamine</name>
        <dbReference type="ChEBI" id="CHEBI:57705"/>
    </ligand>
</feature>
<accession>A0AAC9K9M1</accession>
<feature type="region of interest" description="Linker" evidence="18">
    <location>
        <begin position="237"/>
        <end position="257"/>
    </location>
</feature>
<dbReference type="InterPro" id="IPR029044">
    <property type="entry name" value="Nucleotide-diphossugar_trans"/>
</dbReference>
<dbReference type="NCBIfam" id="NF010933">
    <property type="entry name" value="PRK14353.1"/>
    <property type="match status" value="1"/>
</dbReference>
<dbReference type="GO" id="GO:0016020">
    <property type="term" value="C:membrane"/>
    <property type="evidence" value="ECO:0007669"/>
    <property type="project" value="GOC"/>
</dbReference>
<dbReference type="RefSeq" id="WP_072572549.1">
    <property type="nucleotide sequence ID" value="NZ_CP018191.1"/>
</dbReference>
<feature type="binding site" evidence="18">
    <location>
        <position position="107"/>
    </location>
    <ligand>
        <name>Mg(2+)</name>
        <dbReference type="ChEBI" id="CHEBI:18420"/>
    </ligand>
</feature>
<keyword evidence="10 18" id="KW-0133">Cell shape</keyword>
<dbReference type="GO" id="GO:0005737">
    <property type="term" value="C:cytoplasm"/>
    <property type="evidence" value="ECO:0007669"/>
    <property type="project" value="UniProtKB-SubCell"/>
</dbReference>
<feature type="binding site" evidence="18">
    <location>
        <begin position="105"/>
        <end position="107"/>
    </location>
    <ligand>
        <name>UDP-N-acetyl-alpha-D-glucosamine</name>
        <dbReference type="ChEBI" id="CHEBI:57705"/>
    </ligand>
</feature>
<feature type="binding site" evidence="18">
    <location>
        <position position="177"/>
    </location>
    <ligand>
        <name>UDP-N-acetyl-alpha-D-glucosamine</name>
        <dbReference type="ChEBI" id="CHEBI:57705"/>
    </ligand>
</feature>
<organism evidence="20 21">
    <name type="scientific">Granulibacter bethesdensis</name>
    <dbReference type="NCBI Taxonomy" id="364410"/>
    <lineage>
        <taxon>Bacteria</taxon>
        <taxon>Pseudomonadati</taxon>
        <taxon>Pseudomonadota</taxon>
        <taxon>Alphaproteobacteria</taxon>
        <taxon>Acetobacterales</taxon>
        <taxon>Acetobacteraceae</taxon>
        <taxon>Granulibacter</taxon>
    </lineage>
</organism>
<evidence type="ECO:0000256" key="3">
    <source>
        <dbReference type="ARBA" id="ARBA00007947"/>
    </source>
</evidence>
<feature type="binding site" evidence="18">
    <location>
        <position position="370"/>
    </location>
    <ligand>
        <name>acetyl-CoA</name>
        <dbReference type="ChEBI" id="CHEBI:57288"/>
    </ligand>
</feature>
<proteinExistence type="inferred from homology"/>
<dbReference type="Pfam" id="PF00132">
    <property type="entry name" value="Hexapep"/>
    <property type="match status" value="2"/>
</dbReference>
<evidence type="ECO:0000256" key="10">
    <source>
        <dbReference type="ARBA" id="ARBA00022960"/>
    </source>
</evidence>
<feature type="binding site" evidence="18">
    <location>
        <position position="31"/>
    </location>
    <ligand>
        <name>UDP-N-acetyl-alpha-D-glucosamine</name>
        <dbReference type="ChEBI" id="CHEBI:57705"/>
    </ligand>
</feature>
<dbReference type="SUPFAM" id="SSF51161">
    <property type="entry name" value="Trimeric LpxA-like enzymes"/>
    <property type="match status" value="1"/>
</dbReference>
<feature type="binding site" evidence="18">
    <location>
        <begin position="84"/>
        <end position="85"/>
    </location>
    <ligand>
        <name>UDP-N-acetyl-alpha-D-glucosamine</name>
        <dbReference type="ChEBI" id="CHEBI:57705"/>
    </ligand>
</feature>
<dbReference type="InterPro" id="IPR001451">
    <property type="entry name" value="Hexapep"/>
</dbReference>
<evidence type="ECO:0000256" key="7">
    <source>
        <dbReference type="ARBA" id="ARBA00022723"/>
    </source>
</evidence>
<dbReference type="InterPro" id="IPR050065">
    <property type="entry name" value="GlmU-like"/>
</dbReference>
<evidence type="ECO:0000259" key="19">
    <source>
        <dbReference type="Pfam" id="PF12804"/>
    </source>
</evidence>
<dbReference type="PANTHER" id="PTHR43584">
    <property type="entry name" value="NUCLEOTIDYL TRANSFERASE"/>
    <property type="match status" value="1"/>
</dbReference>
<dbReference type="GO" id="GO:0019134">
    <property type="term" value="F:glucosamine-1-phosphate N-acetyltransferase activity"/>
    <property type="evidence" value="ECO:0007669"/>
    <property type="project" value="UniProtKB-UniRule"/>
</dbReference>
<comment type="pathway">
    <text evidence="18">Bacterial outer membrane biogenesis; LPS lipid A biosynthesis.</text>
</comment>
<dbReference type="PANTHER" id="PTHR43584:SF3">
    <property type="entry name" value="BIFUNCTIONAL PROTEIN GLMU"/>
    <property type="match status" value="1"/>
</dbReference>
<dbReference type="NCBIfam" id="TIGR01173">
    <property type="entry name" value="glmU"/>
    <property type="match status" value="1"/>
</dbReference>
<keyword evidence="12 18" id="KW-0511">Multifunctional enzyme</keyword>
<dbReference type="EC" id="2.3.1.157" evidence="18"/>
<keyword evidence="6 18" id="KW-0548">Nucleotidyltransferase</keyword>
<dbReference type="Gene3D" id="2.160.10.10">
    <property type="entry name" value="Hexapeptide repeat proteins"/>
    <property type="match status" value="1"/>
</dbReference>
<dbReference type="CDD" id="cd02540">
    <property type="entry name" value="GT2_GlmU_N_bac"/>
    <property type="match status" value="1"/>
</dbReference>
<evidence type="ECO:0000256" key="16">
    <source>
        <dbReference type="ARBA" id="ARBA00048493"/>
    </source>
</evidence>
<name>A0AAC9K9M1_9PROT</name>
<comment type="pathway">
    <text evidence="18">Nucleotide-sugar biosynthesis; UDP-N-acetyl-alpha-D-glucosamine biosynthesis; N-acetyl-alpha-D-glucosamine 1-phosphate from alpha-D-glucosamine 6-phosphate (route II): step 2/2.</text>
</comment>
<feature type="binding site" evidence="18">
    <location>
        <position position="367"/>
    </location>
    <ligand>
        <name>UDP-N-acetyl-alpha-D-glucosamine</name>
        <dbReference type="ChEBI" id="CHEBI:57705"/>
    </ligand>
</feature>
<keyword evidence="7 18" id="KW-0479">Metal-binding</keyword>
<keyword evidence="9 18" id="KW-0460">Magnesium</keyword>
<evidence type="ECO:0000313" key="21">
    <source>
        <dbReference type="Proteomes" id="UP000182373"/>
    </source>
</evidence>
<comment type="catalytic activity">
    <reaction evidence="15 18">
        <text>alpha-D-glucosamine 1-phosphate + acetyl-CoA = N-acetyl-alpha-D-glucosamine 1-phosphate + CoA + H(+)</text>
        <dbReference type="Rhea" id="RHEA:13725"/>
        <dbReference type="ChEBI" id="CHEBI:15378"/>
        <dbReference type="ChEBI" id="CHEBI:57287"/>
        <dbReference type="ChEBI" id="CHEBI:57288"/>
        <dbReference type="ChEBI" id="CHEBI:57776"/>
        <dbReference type="ChEBI" id="CHEBI:58516"/>
        <dbReference type="EC" id="2.3.1.157"/>
    </reaction>
</comment>
<feature type="region of interest" description="N-acetyltransferase" evidence="18">
    <location>
        <begin position="258"/>
        <end position="451"/>
    </location>
</feature>
<dbReference type="Pfam" id="PF12804">
    <property type="entry name" value="NTP_transf_3"/>
    <property type="match status" value="1"/>
</dbReference>
<evidence type="ECO:0000256" key="15">
    <source>
        <dbReference type="ARBA" id="ARBA00048247"/>
    </source>
</evidence>
<evidence type="ECO:0000256" key="9">
    <source>
        <dbReference type="ARBA" id="ARBA00022842"/>
    </source>
</evidence>
<comment type="cofactor">
    <cofactor evidence="18">
        <name>Mg(2+)</name>
        <dbReference type="ChEBI" id="CHEBI:18420"/>
    </cofactor>
    <text evidence="18">Binds 1 Mg(2+) ion per subunit.</text>
</comment>
<sequence length="451" mass="47382">MDHTPSYSQPAGTAVILAAGLGTRMKSARPKVLHQIAGRSMLRHLIAACEQVFSHIVVVIGPDMESVAREAAPHPTVVQQERLGTAHAALQAMALVKQGEVAILYGDNPLISTATLHALVQRRRQGDAVLAMLAMRPPEPGRYGRVITEKLHNGAYVSRIVEYAEANEQERAVTLCNAGVFCADAASMAAWLGGVDNANSKGEYYLGDIIPLAIAAGGHVAAVEAPYEELRGINSKVELAEAEATVQIALRRQALENGVTMTAPDTVFLSADTRLAPDVLVGPHVVFGPGVTVEEGAEIRAFSHLEGCHVGQHTLVGPYARLRPGSVLGAGAHVGNFVELKQATLGEGAKANHLTYLGDVEVGARANIGAGTITCNYDGVHKHRTEIGDDVFIGSDTALVAPVRIGNGAITGAGSVIVDDVPADALALARGRQVNKPERAAEIRRQLKGSV</sequence>
<evidence type="ECO:0000256" key="4">
    <source>
        <dbReference type="ARBA" id="ARBA00022490"/>
    </source>
</evidence>
<comment type="pathway">
    <text evidence="18">Nucleotide-sugar biosynthesis; UDP-N-acetyl-alpha-D-glucosamine biosynthesis; UDP-N-acetyl-alpha-D-glucosamine from N-acetyl-alpha-D-glucosamine 1-phosphate: step 1/1.</text>
</comment>
<comment type="similarity">
    <text evidence="2 18">In the C-terminal section; belongs to the transferase hexapeptide repeat family.</text>
</comment>
<comment type="catalytic activity">
    <reaction evidence="16 18">
        <text>N-acetyl-alpha-D-glucosamine 1-phosphate + UTP + H(+) = UDP-N-acetyl-alpha-D-glucosamine + diphosphate</text>
        <dbReference type="Rhea" id="RHEA:13509"/>
        <dbReference type="ChEBI" id="CHEBI:15378"/>
        <dbReference type="ChEBI" id="CHEBI:33019"/>
        <dbReference type="ChEBI" id="CHEBI:46398"/>
        <dbReference type="ChEBI" id="CHEBI:57705"/>
        <dbReference type="ChEBI" id="CHEBI:57776"/>
        <dbReference type="EC" id="2.7.7.23"/>
    </reaction>
</comment>
<feature type="binding site" evidence="18">
    <location>
        <begin position="376"/>
        <end position="377"/>
    </location>
    <ligand>
        <name>acetyl-CoA</name>
        <dbReference type="ChEBI" id="CHEBI:57288"/>
    </ligand>
</feature>
<dbReference type="HAMAP" id="MF_01631">
    <property type="entry name" value="GlmU"/>
    <property type="match status" value="1"/>
</dbReference>
<evidence type="ECO:0000256" key="11">
    <source>
        <dbReference type="ARBA" id="ARBA00022984"/>
    </source>
</evidence>
<dbReference type="GO" id="GO:0006048">
    <property type="term" value="P:UDP-N-acetylglucosamine biosynthetic process"/>
    <property type="evidence" value="ECO:0007669"/>
    <property type="project" value="InterPro"/>
</dbReference>
<evidence type="ECO:0000256" key="1">
    <source>
        <dbReference type="ARBA" id="ARBA00004496"/>
    </source>
</evidence>
<feature type="binding site" evidence="18">
    <location>
        <position position="341"/>
    </location>
    <ligand>
        <name>UDP-N-acetyl-alpha-D-glucosamine</name>
        <dbReference type="ChEBI" id="CHEBI:57705"/>
    </ligand>
</feature>
<evidence type="ECO:0000256" key="17">
    <source>
        <dbReference type="ARBA" id="ARBA00049628"/>
    </source>
</evidence>
<gene>
    <name evidence="18" type="primary">glmU</name>
    <name evidence="20" type="ORF">GbCGDNIH9_1239</name>
</gene>
<dbReference type="CDD" id="cd03353">
    <property type="entry name" value="LbH_GlmU_C"/>
    <property type="match status" value="1"/>
</dbReference>
<comment type="function">
    <text evidence="17 18">Catalyzes the last two sequential reactions in the de novo biosynthetic pathway for UDP-N-acetylglucosamine (UDP-GlcNAc). The C-terminal domain catalyzes the transfer of acetyl group from acetyl coenzyme A to glucosamine-1-phosphate (GlcN-1-P) to produce N-acetylglucosamine-1-phosphate (GlcNAc-1-P), which is converted into UDP-GlcNAc by the transfer of uridine 5-monophosphate (from uridine 5-triphosphate), a reaction catalyzed by the N-terminal domain.</text>
</comment>
<dbReference type="Gene3D" id="3.90.550.10">
    <property type="entry name" value="Spore Coat Polysaccharide Biosynthesis Protein SpsA, Chain A"/>
    <property type="match status" value="1"/>
</dbReference>
<feature type="domain" description="MobA-like NTP transferase" evidence="19">
    <location>
        <begin position="14"/>
        <end position="145"/>
    </location>
</feature>
<dbReference type="InterPro" id="IPR011004">
    <property type="entry name" value="Trimer_LpxA-like_sf"/>
</dbReference>
<dbReference type="InterPro" id="IPR025877">
    <property type="entry name" value="MobA-like_NTP_Trfase"/>
</dbReference>
<feature type="active site" description="Proton acceptor" evidence="18">
    <location>
        <position position="353"/>
    </location>
</feature>
<feature type="binding site" evidence="18">
    <location>
        <position position="234"/>
    </location>
    <ligand>
        <name>UDP-N-acetyl-alpha-D-glucosamine</name>
        <dbReference type="ChEBI" id="CHEBI:57705"/>
    </ligand>
</feature>
<feature type="binding site" evidence="18">
    <location>
        <position position="234"/>
    </location>
    <ligand>
        <name>Mg(2+)</name>
        <dbReference type="ChEBI" id="CHEBI:18420"/>
    </ligand>
</feature>
<dbReference type="GO" id="GO:0008360">
    <property type="term" value="P:regulation of cell shape"/>
    <property type="evidence" value="ECO:0007669"/>
    <property type="project" value="UniProtKB-KW"/>
</dbReference>
<feature type="binding site" evidence="18">
    <location>
        <position position="144"/>
    </location>
    <ligand>
        <name>UDP-N-acetyl-alpha-D-glucosamine</name>
        <dbReference type="ChEBI" id="CHEBI:57705"/>
    </ligand>
</feature>
<evidence type="ECO:0000256" key="5">
    <source>
        <dbReference type="ARBA" id="ARBA00022679"/>
    </source>
</evidence>
<dbReference type="AlphaFoldDB" id="A0AAC9K9M1"/>
<protein>
    <recommendedName>
        <fullName evidence="18">Bifunctional protein GlmU</fullName>
    </recommendedName>
    <domain>
        <recommendedName>
            <fullName evidence="18">UDP-N-acetylglucosamine pyrophosphorylase</fullName>
            <ecNumber evidence="18">2.7.7.23</ecNumber>
        </recommendedName>
        <alternativeName>
            <fullName evidence="18">N-acetylglucosamine-1-phosphate uridyltransferase</fullName>
        </alternativeName>
    </domain>
    <domain>
        <recommendedName>
            <fullName evidence="18">Glucosamine-1-phosphate N-acetyltransferase</fullName>
            <ecNumber evidence="18">2.3.1.157</ecNumber>
        </recommendedName>
    </domain>
</protein>
<dbReference type="GO" id="GO:0071555">
    <property type="term" value="P:cell wall organization"/>
    <property type="evidence" value="ECO:0007669"/>
    <property type="project" value="UniProtKB-KW"/>
</dbReference>
<feature type="binding site" evidence="18">
    <location>
        <begin position="17"/>
        <end position="20"/>
    </location>
    <ligand>
        <name>UDP-N-acetyl-alpha-D-glucosamine</name>
        <dbReference type="ChEBI" id="CHEBI:57705"/>
    </ligand>
</feature>
<dbReference type="GO" id="GO:0003977">
    <property type="term" value="F:UDP-N-acetylglucosamine diphosphorylase activity"/>
    <property type="evidence" value="ECO:0007669"/>
    <property type="project" value="UniProtKB-UniRule"/>
</dbReference>
<evidence type="ECO:0000256" key="12">
    <source>
        <dbReference type="ARBA" id="ARBA00023268"/>
    </source>
</evidence>
<evidence type="ECO:0000256" key="18">
    <source>
        <dbReference type="HAMAP-Rule" id="MF_01631"/>
    </source>
</evidence>
<feature type="binding site" evidence="18">
    <location>
        <position position="162"/>
    </location>
    <ligand>
        <name>UDP-N-acetyl-alpha-D-glucosamine</name>
        <dbReference type="ChEBI" id="CHEBI:57705"/>
    </ligand>
</feature>
<evidence type="ECO:0000256" key="8">
    <source>
        <dbReference type="ARBA" id="ARBA00022737"/>
    </source>
</evidence>
<evidence type="ECO:0000256" key="14">
    <source>
        <dbReference type="ARBA" id="ARBA00023316"/>
    </source>
</evidence>
<evidence type="ECO:0000256" key="13">
    <source>
        <dbReference type="ARBA" id="ARBA00023315"/>
    </source>
</evidence>
<keyword evidence="5 18" id="KW-0808">Transferase</keyword>
<feature type="binding site" evidence="18">
    <location>
        <position position="413"/>
    </location>
    <ligand>
        <name>acetyl-CoA</name>
        <dbReference type="ChEBI" id="CHEBI:57288"/>
    </ligand>
</feature>
<reference evidence="21" key="1">
    <citation type="submission" date="2016-11" db="EMBL/GenBank/DDBJ databases">
        <title>Comparative genomic and phenotypic analysis of Granulibacter bethesdensis clinical isolates from patients with chronic granulomatous disease.</title>
        <authorList>
            <person name="Zarember K.A."/>
            <person name="Porcella S.F."/>
            <person name="Chu J."/>
            <person name="Ding L."/>
            <person name="Dahlstrom E."/>
            <person name="Barbian K."/>
            <person name="Martens C."/>
            <person name="Sykora L."/>
            <person name="Kramer S."/>
            <person name="Pettinato A.M."/>
            <person name="Hong H."/>
            <person name="Wald G."/>
            <person name="Berg L.J."/>
            <person name="Rogge L.S."/>
            <person name="Greenberg D.E."/>
            <person name="Falcone E.L."/>
            <person name="Neves J.F."/>
            <person name="Simoes M.J."/>
            <person name="Casal M."/>
            <person name="Rodriguez-Lopez F.C."/>
            <person name="Zelazny A."/>
            <person name="Gallin J.I."/>
            <person name="Holland S.M."/>
        </authorList>
    </citation>
    <scope>NUCLEOTIDE SEQUENCE [LARGE SCALE GENOMIC DNA]</scope>
    <source>
        <strain evidence="21">NIH9.1</strain>
    </source>
</reference>
<dbReference type="GO" id="GO:0009245">
    <property type="term" value="P:lipid A biosynthetic process"/>
    <property type="evidence" value="ECO:0007669"/>
    <property type="project" value="UniProtKB-UniRule"/>
</dbReference>
<dbReference type="InterPro" id="IPR038009">
    <property type="entry name" value="GlmU_C_LbH"/>
</dbReference>
<keyword evidence="13 18" id="KW-0012">Acyltransferase</keyword>
<dbReference type="EMBL" id="CP018191">
    <property type="protein sequence ID" value="APH54536.1"/>
    <property type="molecule type" value="Genomic_DNA"/>
</dbReference>
<comment type="subcellular location">
    <subcellularLocation>
        <location evidence="1 18">Cytoplasm</location>
    </subcellularLocation>
</comment>